<evidence type="ECO:0000313" key="2">
    <source>
        <dbReference type="Proteomes" id="UP001482620"/>
    </source>
</evidence>
<organism evidence="1 2">
    <name type="scientific">Ilyodon furcidens</name>
    <name type="common">goldbreast splitfin</name>
    <dbReference type="NCBI Taxonomy" id="33524"/>
    <lineage>
        <taxon>Eukaryota</taxon>
        <taxon>Metazoa</taxon>
        <taxon>Chordata</taxon>
        <taxon>Craniata</taxon>
        <taxon>Vertebrata</taxon>
        <taxon>Euteleostomi</taxon>
        <taxon>Actinopterygii</taxon>
        <taxon>Neopterygii</taxon>
        <taxon>Teleostei</taxon>
        <taxon>Neoteleostei</taxon>
        <taxon>Acanthomorphata</taxon>
        <taxon>Ovalentaria</taxon>
        <taxon>Atherinomorphae</taxon>
        <taxon>Cyprinodontiformes</taxon>
        <taxon>Goodeidae</taxon>
        <taxon>Ilyodon</taxon>
    </lineage>
</organism>
<dbReference type="EMBL" id="JAHRIQ010037496">
    <property type="protein sequence ID" value="MEQ2233618.1"/>
    <property type="molecule type" value="Genomic_DNA"/>
</dbReference>
<keyword evidence="2" id="KW-1185">Reference proteome</keyword>
<comment type="caution">
    <text evidence="1">The sequence shown here is derived from an EMBL/GenBank/DDBJ whole genome shotgun (WGS) entry which is preliminary data.</text>
</comment>
<dbReference type="Proteomes" id="UP001482620">
    <property type="component" value="Unassembled WGS sequence"/>
</dbReference>
<evidence type="ECO:0000313" key="1">
    <source>
        <dbReference type="EMBL" id="MEQ2233618.1"/>
    </source>
</evidence>
<accession>A0ABV0TPS9</accession>
<gene>
    <name evidence="1" type="ORF">ILYODFUR_023709</name>
</gene>
<sequence length="74" mass="8597">MMHPRLRQEETRTLCSTMVLYLAPSILPFTLTSIPIPAEEKHPHSMMLSPKSFTIRKMMDRTELMSHSAQEKII</sequence>
<proteinExistence type="predicted"/>
<protein>
    <submittedName>
        <fullName evidence="1">Uncharacterized protein</fullName>
    </submittedName>
</protein>
<reference evidence="1 2" key="1">
    <citation type="submission" date="2021-06" db="EMBL/GenBank/DDBJ databases">
        <authorList>
            <person name="Palmer J.M."/>
        </authorList>
    </citation>
    <scope>NUCLEOTIDE SEQUENCE [LARGE SCALE GENOMIC DNA]</scope>
    <source>
        <strain evidence="2">if_2019</strain>
        <tissue evidence="1">Muscle</tissue>
    </source>
</reference>
<name>A0ABV0TPS9_9TELE</name>